<organism evidence="1 2">
    <name type="scientific">Camellia lanceoleosa</name>
    <dbReference type="NCBI Taxonomy" id="1840588"/>
    <lineage>
        <taxon>Eukaryota</taxon>
        <taxon>Viridiplantae</taxon>
        <taxon>Streptophyta</taxon>
        <taxon>Embryophyta</taxon>
        <taxon>Tracheophyta</taxon>
        <taxon>Spermatophyta</taxon>
        <taxon>Magnoliopsida</taxon>
        <taxon>eudicotyledons</taxon>
        <taxon>Gunneridae</taxon>
        <taxon>Pentapetalae</taxon>
        <taxon>asterids</taxon>
        <taxon>Ericales</taxon>
        <taxon>Theaceae</taxon>
        <taxon>Camellia</taxon>
    </lineage>
</organism>
<protein>
    <submittedName>
        <fullName evidence="1">Uncharacterized protein</fullName>
    </submittedName>
</protein>
<evidence type="ECO:0000313" key="1">
    <source>
        <dbReference type="EMBL" id="KAI8029477.1"/>
    </source>
</evidence>
<evidence type="ECO:0000313" key="2">
    <source>
        <dbReference type="Proteomes" id="UP001060215"/>
    </source>
</evidence>
<comment type="caution">
    <text evidence="1">The sequence shown here is derived from an EMBL/GenBank/DDBJ whole genome shotgun (WGS) entry which is preliminary data.</text>
</comment>
<dbReference type="EMBL" id="CM045758">
    <property type="protein sequence ID" value="KAI8029477.1"/>
    <property type="molecule type" value="Genomic_DNA"/>
</dbReference>
<gene>
    <name evidence="1" type="ORF">LOK49_LG01G01671</name>
</gene>
<dbReference type="Proteomes" id="UP001060215">
    <property type="component" value="Chromosome 1"/>
</dbReference>
<accession>A0ACC0IU91</accession>
<proteinExistence type="predicted"/>
<sequence>MAELCRGMTGLDAKKQTAEVKDMLDLARRNAAEIKNTERDGNGHIKQNEHSVPISPHVALGSPSSPLPPPPSICNGGGGFEIVSKLLLIQGALDSLLRGGGNLYSVQDKPMPKAMAELWRGMIGLDAKKQIAEVKDVLDLVRRNTAEIKTLKEMVTAISSKMNISVPVSPHVAPGSPSPPPPLSPSMHEE</sequence>
<reference evidence="1 2" key="1">
    <citation type="journal article" date="2022" name="Plant J.">
        <title>Chromosome-level genome of Camellia lanceoleosa provides a valuable resource for understanding genome evolution and self-incompatibility.</title>
        <authorList>
            <person name="Gong W."/>
            <person name="Xiao S."/>
            <person name="Wang L."/>
            <person name="Liao Z."/>
            <person name="Chang Y."/>
            <person name="Mo W."/>
            <person name="Hu G."/>
            <person name="Li W."/>
            <person name="Zhao G."/>
            <person name="Zhu H."/>
            <person name="Hu X."/>
            <person name="Ji K."/>
            <person name="Xiang X."/>
            <person name="Song Q."/>
            <person name="Yuan D."/>
            <person name="Jin S."/>
            <person name="Zhang L."/>
        </authorList>
    </citation>
    <scope>NUCLEOTIDE SEQUENCE [LARGE SCALE GENOMIC DNA]</scope>
    <source>
        <strain evidence="1">SQ_2022a</strain>
    </source>
</reference>
<name>A0ACC0IU91_9ERIC</name>
<keyword evidence="2" id="KW-1185">Reference proteome</keyword>